<evidence type="ECO:0008006" key="2">
    <source>
        <dbReference type="Google" id="ProtNLM"/>
    </source>
</evidence>
<dbReference type="InterPro" id="IPR036691">
    <property type="entry name" value="Endo/exonu/phosph_ase_sf"/>
</dbReference>
<name>A0A381XE31_9ZZZZ</name>
<dbReference type="Gene3D" id="3.60.10.10">
    <property type="entry name" value="Endonuclease/exonuclease/phosphatase"/>
    <property type="match status" value="1"/>
</dbReference>
<sequence>MKQVAPKKPIADRWTWMENRIDPDVVVLTEAKVPETGPPGDWSAIWHPGGVGKTRPWGTVVASRGVDLTEITEIRRRFRSVPLQFEWPAVVHAADVLVDHERWGTVIGLYGITLGPDGTSIGSGKYSVEILMEQLNPLLRSDRRERLIVAGDFNLTPKGMIGLADDFGLVDLTASTADSRPPLDGCTGCDSGDTCGHMWTHRNTDQPGAKAQNIDYILA</sequence>
<evidence type="ECO:0000313" key="1">
    <source>
        <dbReference type="EMBL" id="SVA62493.1"/>
    </source>
</evidence>
<gene>
    <name evidence="1" type="ORF">METZ01_LOCUS115347</name>
</gene>
<dbReference type="EMBL" id="UINC01014692">
    <property type="protein sequence ID" value="SVA62493.1"/>
    <property type="molecule type" value="Genomic_DNA"/>
</dbReference>
<accession>A0A381XE31</accession>
<feature type="non-terminal residue" evidence="1">
    <location>
        <position position="219"/>
    </location>
</feature>
<protein>
    <recommendedName>
        <fullName evidence="2">Endonuclease/exonuclease/phosphatase domain-containing protein</fullName>
    </recommendedName>
</protein>
<reference evidence="1" key="1">
    <citation type="submission" date="2018-05" db="EMBL/GenBank/DDBJ databases">
        <authorList>
            <person name="Lanie J.A."/>
            <person name="Ng W.-L."/>
            <person name="Kazmierczak K.M."/>
            <person name="Andrzejewski T.M."/>
            <person name="Davidsen T.M."/>
            <person name="Wayne K.J."/>
            <person name="Tettelin H."/>
            <person name="Glass J.I."/>
            <person name="Rusch D."/>
            <person name="Podicherti R."/>
            <person name="Tsui H.-C.T."/>
            <person name="Winkler M.E."/>
        </authorList>
    </citation>
    <scope>NUCLEOTIDE SEQUENCE</scope>
</reference>
<dbReference type="AlphaFoldDB" id="A0A381XE31"/>
<dbReference type="SUPFAM" id="SSF56219">
    <property type="entry name" value="DNase I-like"/>
    <property type="match status" value="1"/>
</dbReference>
<organism evidence="1">
    <name type="scientific">marine metagenome</name>
    <dbReference type="NCBI Taxonomy" id="408172"/>
    <lineage>
        <taxon>unclassified sequences</taxon>
        <taxon>metagenomes</taxon>
        <taxon>ecological metagenomes</taxon>
    </lineage>
</organism>
<proteinExistence type="predicted"/>